<keyword evidence="3" id="KW-1185">Reference proteome</keyword>
<dbReference type="InterPro" id="IPR047676">
    <property type="entry name" value="FxLYD_dom"/>
</dbReference>
<dbReference type="NCBIfam" id="NF038353">
    <property type="entry name" value="FxLYD_dom"/>
    <property type="match status" value="1"/>
</dbReference>
<dbReference type="EMBL" id="CP063849">
    <property type="protein sequence ID" value="QOY88247.1"/>
    <property type="molecule type" value="Genomic_DNA"/>
</dbReference>
<protein>
    <submittedName>
        <fullName evidence="2">DUF2393 family protein</fullName>
    </submittedName>
</protein>
<dbReference type="RefSeq" id="WP_194449910.1">
    <property type="nucleotide sequence ID" value="NZ_CP063849.1"/>
</dbReference>
<evidence type="ECO:0000313" key="3">
    <source>
        <dbReference type="Proteomes" id="UP000593892"/>
    </source>
</evidence>
<organism evidence="2 3">
    <name type="scientific">Paludibaculum fermentans</name>
    <dbReference type="NCBI Taxonomy" id="1473598"/>
    <lineage>
        <taxon>Bacteria</taxon>
        <taxon>Pseudomonadati</taxon>
        <taxon>Acidobacteriota</taxon>
        <taxon>Terriglobia</taxon>
        <taxon>Bryobacterales</taxon>
        <taxon>Bryobacteraceae</taxon>
        <taxon>Paludibaculum</taxon>
    </lineage>
</organism>
<dbReference type="Proteomes" id="UP000593892">
    <property type="component" value="Chromosome"/>
</dbReference>
<dbReference type="KEGG" id="pfer:IRI77_36860"/>
<evidence type="ECO:0000313" key="2">
    <source>
        <dbReference type="EMBL" id="QOY88247.1"/>
    </source>
</evidence>
<proteinExistence type="predicted"/>
<keyword evidence="1" id="KW-0812">Transmembrane</keyword>
<keyword evidence="1" id="KW-0472">Membrane</keyword>
<name>A0A7S7NR21_PALFE</name>
<gene>
    <name evidence="2" type="ORF">IRI77_36860</name>
</gene>
<reference evidence="2 3" key="1">
    <citation type="submission" date="2020-10" db="EMBL/GenBank/DDBJ databases">
        <title>Complete genome sequence of Paludibaculum fermentans P105T, a facultatively anaerobic acidobacterium capable of dissimilatory Fe(III) reduction.</title>
        <authorList>
            <person name="Dedysh S.N."/>
            <person name="Beletsky A.V."/>
            <person name="Kulichevskaya I.S."/>
            <person name="Mardanov A.V."/>
            <person name="Ravin N.V."/>
        </authorList>
    </citation>
    <scope>NUCLEOTIDE SEQUENCE [LARGE SCALE GENOMIC DNA]</scope>
    <source>
        <strain evidence="2 3">P105</strain>
    </source>
</reference>
<keyword evidence="1" id="KW-1133">Transmembrane helix</keyword>
<dbReference type="AlphaFoldDB" id="A0A7S7NR21"/>
<feature type="transmembrane region" description="Helical" evidence="1">
    <location>
        <begin position="18"/>
        <end position="37"/>
    </location>
</feature>
<accession>A0A7S7NR21</accession>
<evidence type="ECO:0000256" key="1">
    <source>
        <dbReference type="SAM" id="Phobius"/>
    </source>
</evidence>
<sequence length="160" mass="17690">MVTSTRNSQKLSFNSTPLVILTVVVLIAAIGFYVLFLRGSNQSLQPTALTAEAKSYVRNLALSDVEMKASENYMKTMLVEIVGKITNNGSRTLGLVDINCVFYDPYGQLVLRERVAIVKMSGKGLKPGETRSFRLPFDSIPSSWNQALPQLVIARIEFAE</sequence>